<feature type="transmembrane region" description="Helical" evidence="9">
    <location>
        <begin position="207"/>
        <end position="225"/>
    </location>
</feature>
<evidence type="ECO:0000256" key="9">
    <source>
        <dbReference type="SAM" id="Phobius"/>
    </source>
</evidence>
<keyword evidence="3" id="KW-0813">Transport</keyword>
<feature type="compositionally biased region" description="Low complexity" evidence="8">
    <location>
        <begin position="254"/>
        <end position="264"/>
    </location>
</feature>
<dbReference type="OrthoDB" id="1699231at2759"/>
<evidence type="ECO:0000256" key="6">
    <source>
        <dbReference type="ARBA" id="ARBA00023065"/>
    </source>
</evidence>
<feature type="transmembrane region" description="Helical" evidence="9">
    <location>
        <begin position="384"/>
        <end position="407"/>
    </location>
</feature>
<keyword evidence="7 9" id="KW-0472">Membrane</keyword>
<feature type="compositionally biased region" description="Polar residues" evidence="8">
    <location>
        <begin position="277"/>
        <end position="296"/>
    </location>
</feature>
<dbReference type="Proteomes" id="UP000076722">
    <property type="component" value="Unassembled WGS sequence"/>
</dbReference>
<keyword evidence="4 9" id="KW-0812">Transmembrane</keyword>
<comment type="subcellular location">
    <subcellularLocation>
        <location evidence="1">Endomembrane system</location>
        <topology evidence="1">Multi-pass membrane protein</topology>
    </subcellularLocation>
</comment>
<dbReference type="STRING" id="1314777.A0A164TGA4"/>
<evidence type="ECO:0000313" key="12">
    <source>
        <dbReference type="Proteomes" id="UP000076722"/>
    </source>
</evidence>
<keyword evidence="12" id="KW-1185">Reference proteome</keyword>
<evidence type="ECO:0000256" key="2">
    <source>
        <dbReference type="ARBA" id="ARBA00008170"/>
    </source>
</evidence>
<feature type="transmembrane region" description="Helical" evidence="9">
    <location>
        <begin position="32"/>
        <end position="53"/>
    </location>
</feature>
<sequence>LNVLLIFIPVSSPIAGFVSACTRFVSIQNVHSFLYCAACFFAIIPLAKLMGFATEELALRVGQTLGGLLNATLVCLSSKKLLYQIFALIKCELRIVQTSLVGSILSNLLLVLGMCFFAGGIKFSEQGFGASSSHFSLHRASQLSSSLLVVSVIALLLPGICLPSYIVVSVTELTFLAAFHSAVESANTDNSAPDVSAADEGSDILKFSRGVAIILLITYGAYLFFQLYSHAHLYDDNFTGNFQSTKYPEKKKFSGSSSNSAPISPDGDADVAEHTTSDNQANGSASAMENGQSGNKGETKPEEDEEEKPQLDVWICIGLLIAVTVLVAVTADFLVDSITPLTEHSGISQEWVGLILLPIVGNAAEHVTAVTVSVKDKLTLSLGVAAGSSIQIALFVIPFMVILAWIIGKPLTLLFDPFESITLFLAVITVNYVVADGKTNWLEGVILMNLYIIIATTFW</sequence>
<dbReference type="GO" id="GO:0012505">
    <property type="term" value="C:endomembrane system"/>
    <property type="evidence" value="ECO:0007669"/>
    <property type="project" value="UniProtKB-SubCell"/>
</dbReference>
<dbReference type="FunFam" id="1.20.1420.30:FF:000024">
    <property type="entry name" value="Calcium/proton exchanger, variant"/>
    <property type="match status" value="1"/>
</dbReference>
<accession>A0A164TGA4</accession>
<evidence type="ECO:0000256" key="8">
    <source>
        <dbReference type="SAM" id="MobiDB-lite"/>
    </source>
</evidence>
<feature type="transmembrane region" description="Helical" evidence="9">
    <location>
        <begin position="6"/>
        <end position="25"/>
    </location>
</feature>
<keyword evidence="6" id="KW-0406">Ion transport</keyword>
<feature type="transmembrane region" description="Helical" evidence="9">
    <location>
        <begin position="104"/>
        <end position="124"/>
    </location>
</feature>
<dbReference type="InterPro" id="IPR004837">
    <property type="entry name" value="NaCa_Exmemb"/>
</dbReference>
<protein>
    <submittedName>
        <fullName evidence="11">Calcium/proton exchanger</fullName>
    </submittedName>
</protein>
<feature type="transmembrane region" description="Helical" evidence="9">
    <location>
        <begin position="145"/>
        <end position="166"/>
    </location>
</feature>
<evidence type="ECO:0000256" key="4">
    <source>
        <dbReference type="ARBA" id="ARBA00022692"/>
    </source>
</evidence>
<dbReference type="GO" id="GO:0006874">
    <property type="term" value="P:intracellular calcium ion homeostasis"/>
    <property type="evidence" value="ECO:0007669"/>
    <property type="project" value="TreeGrafter"/>
</dbReference>
<proteinExistence type="inferred from homology"/>
<feature type="transmembrane region" description="Helical" evidence="9">
    <location>
        <begin position="311"/>
        <end position="331"/>
    </location>
</feature>
<name>A0A164TGA4_9AGAM</name>
<dbReference type="EMBL" id="KV419410">
    <property type="protein sequence ID" value="KZS92341.1"/>
    <property type="molecule type" value="Genomic_DNA"/>
</dbReference>
<dbReference type="AlphaFoldDB" id="A0A164TGA4"/>
<dbReference type="InterPro" id="IPR004713">
    <property type="entry name" value="CaH_exchang"/>
</dbReference>
<evidence type="ECO:0000256" key="7">
    <source>
        <dbReference type="ARBA" id="ARBA00023136"/>
    </source>
</evidence>
<feature type="region of interest" description="Disordered" evidence="8">
    <location>
        <begin position="249"/>
        <end position="307"/>
    </location>
</feature>
<dbReference type="InterPro" id="IPR044880">
    <property type="entry name" value="NCX_ion-bd_dom_sf"/>
</dbReference>
<feature type="non-terminal residue" evidence="11">
    <location>
        <position position="1"/>
    </location>
</feature>
<feature type="transmembrane region" description="Helical" evidence="9">
    <location>
        <begin position="441"/>
        <end position="458"/>
    </location>
</feature>
<dbReference type="PANTHER" id="PTHR31503:SF20">
    <property type="entry name" value="CA(2+)_H(+) EXCHANGER, PUTATIVE (EUROFUNG)-RELATED"/>
    <property type="match status" value="1"/>
</dbReference>
<evidence type="ECO:0000256" key="3">
    <source>
        <dbReference type="ARBA" id="ARBA00022448"/>
    </source>
</evidence>
<evidence type="ECO:0000256" key="5">
    <source>
        <dbReference type="ARBA" id="ARBA00022989"/>
    </source>
</evidence>
<dbReference type="Pfam" id="PF01699">
    <property type="entry name" value="Na_Ca_ex"/>
    <property type="match status" value="2"/>
</dbReference>
<comment type="similarity">
    <text evidence="2">Belongs to the Ca(2+):cation antiporter (CaCA) (TC 2.A.19) family.</text>
</comment>
<keyword evidence="5 9" id="KW-1133">Transmembrane helix</keyword>
<dbReference type="PANTHER" id="PTHR31503">
    <property type="entry name" value="VACUOLAR CALCIUM ION TRANSPORTER"/>
    <property type="match status" value="1"/>
</dbReference>
<organism evidence="11 12">
    <name type="scientific">Sistotremastrum niveocremeum HHB9708</name>
    <dbReference type="NCBI Taxonomy" id="1314777"/>
    <lineage>
        <taxon>Eukaryota</taxon>
        <taxon>Fungi</taxon>
        <taxon>Dikarya</taxon>
        <taxon>Basidiomycota</taxon>
        <taxon>Agaricomycotina</taxon>
        <taxon>Agaricomycetes</taxon>
        <taxon>Sistotremastrales</taxon>
        <taxon>Sistotremastraceae</taxon>
        <taxon>Sertulicium</taxon>
        <taxon>Sertulicium niveocremeum</taxon>
    </lineage>
</organism>
<evidence type="ECO:0000256" key="1">
    <source>
        <dbReference type="ARBA" id="ARBA00004127"/>
    </source>
</evidence>
<dbReference type="GO" id="GO:0015369">
    <property type="term" value="F:calcium:proton antiporter activity"/>
    <property type="evidence" value="ECO:0007669"/>
    <property type="project" value="UniProtKB-ARBA"/>
</dbReference>
<reference evidence="11 12" key="1">
    <citation type="journal article" date="2016" name="Mol. Biol. Evol.">
        <title>Comparative Genomics of Early-Diverging Mushroom-Forming Fungi Provides Insights into the Origins of Lignocellulose Decay Capabilities.</title>
        <authorList>
            <person name="Nagy L.G."/>
            <person name="Riley R."/>
            <person name="Tritt A."/>
            <person name="Adam C."/>
            <person name="Daum C."/>
            <person name="Floudas D."/>
            <person name="Sun H."/>
            <person name="Yadav J.S."/>
            <person name="Pangilinan J."/>
            <person name="Larsson K.H."/>
            <person name="Matsuura K."/>
            <person name="Barry K."/>
            <person name="Labutti K."/>
            <person name="Kuo R."/>
            <person name="Ohm R.A."/>
            <person name="Bhattacharya S.S."/>
            <person name="Shirouzu T."/>
            <person name="Yoshinaga Y."/>
            <person name="Martin F.M."/>
            <person name="Grigoriev I.V."/>
            <person name="Hibbett D.S."/>
        </authorList>
    </citation>
    <scope>NUCLEOTIDE SEQUENCE [LARGE SCALE GENOMIC DNA]</scope>
    <source>
        <strain evidence="11 12">HHB9708</strain>
    </source>
</reference>
<dbReference type="GO" id="GO:0000329">
    <property type="term" value="C:fungal-type vacuole membrane"/>
    <property type="evidence" value="ECO:0007669"/>
    <property type="project" value="TreeGrafter"/>
</dbReference>
<evidence type="ECO:0000259" key="10">
    <source>
        <dbReference type="Pfam" id="PF01699"/>
    </source>
</evidence>
<feature type="transmembrane region" description="Helical" evidence="9">
    <location>
        <begin position="413"/>
        <end position="434"/>
    </location>
</feature>
<dbReference type="Gene3D" id="1.20.1420.30">
    <property type="entry name" value="NCX, central ion-binding region"/>
    <property type="match status" value="2"/>
</dbReference>
<feature type="domain" description="Sodium/calcium exchanger membrane region" evidence="10">
    <location>
        <begin position="31"/>
        <end position="227"/>
    </location>
</feature>
<gene>
    <name evidence="11" type="ORF">SISNIDRAFT_510142</name>
</gene>
<evidence type="ECO:0000313" key="11">
    <source>
        <dbReference type="EMBL" id="KZS92341.1"/>
    </source>
</evidence>
<feature type="domain" description="Sodium/calcium exchanger membrane region" evidence="10">
    <location>
        <begin position="317"/>
        <end position="458"/>
    </location>
</feature>